<keyword evidence="1" id="KW-0676">Redox-active center</keyword>
<evidence type="ECO:0000256" key="1">
    <source>
        <dbReference type="ARBA" id="ARBA00023284"/>
    </source>
</evidence>
<accession>A0AAW4PXR3</accession>
<reference evidence="3 4" key="1">
    <citation type="submission" date="2021-06" db="EMBL/GenBank/DDBJ databases">
        <title>Halomicroarcula sp. a new haloarchaeum isolated from saline soil.</title>
        <authorList>
            <person name="Duran-Viseras A."/>
            <person name="Sanchez-Porro C."/>
            <person name="Ventosa A."/>
        </authorList>
    </citation>
    <scope>NUCLEOTIDE SEQUENCE [LARGE SCALE GENOMIC DNA]</scope>
    <source>
        <strain evidence="3 4">F13</strain>
    </source>
</reference>
<protein>
    <submittedName>
        <fullName evidence="3">Redoxin domain-containing protein</fullName>
    </submittedName>
</protein>
<feature type="domain" description="Thioredoxin" evidence="2">
    <location>
        <begin position="2"/>
        <end position="160"/>
    </location>
</feature>
<organism evidence="3 4">
    <name type="scientific">Haloarcula rubra</name>
    <dbReference type="NCBI Taxonomy" id="2487747"/>
    <lineage>
        <taxon>Archaea</taxon>
        <taxon>Methanobacteriati</taxon>
        <taxon>Methanobacteriota</taxon>
        <taxon>Stenosarchaea group</taxon>
        <taxon>Halobacteria</taxon>
        <taxon>Halobacteriales</taxon>
        <taxon>Haloarculaceae</taxon>
        <taxon>Haloarcula</taxon>
    </lineage>
</organism>
<dbReference type="Pfam" id="PF00578">
    <property type="entry name" value="AhpC-TSA"/>
    <property type="match status" value="1"/>
</dbReference>
<sequence length="179" mass="20334">MIAEGQQAPQFELPAVIEKETTTLDLEVATSDGGAVLLLFYPFDFSPVCTTELCAIRDAEWFEFTPNLSVWAISGDSTYAHREFADEYDLTFPLLSDYHATTAEKFDIRYESWEDHECVPKRAVFLIDSDRTVQYSWAAEQAYTKPDFVPVKAALDRLSGLGVELETDEIDFTVEYSEE</sequence>
<gene>
    <name evidence="3" type="ORF">EGH21_19010</name>
</gene>
<keyword evidence="4" id="KW-1185">Reference proteome</keyword>
<dbReference type="InterPro" id="IPR000866">
    <property type="entry name" value="AhpC/TSA"/>
</dbReference>
<name>A0AAW4PXR3_9EURY</name>
<dbReference type="PANTHER" id="PTHR43110:SF1">
    <property type="entry name" value="THIOL PEROXIDASE"/>
    <property type="match status" value="1"/>
</dbReference>
<dbReference type="SUPFAM" id="SSF52833">
    <property type="entry name" value="Thioredoxin-like"/>
    <property type="match status" value="1"/>
</dbReference>
<evidence type="ECO:0000313" key="3">
    <source>
        <dbReference type="EMBL" id="MBX0325123.1"/>
    </source>
</evidence>
<dbReference type="GO" id="GO:0016491">
    <property type="term" value="F:oxidoreductase activity"/>
    <property type="evidence" value="ECO:0007669"/>
    <property type="project" value="InterPro"/>
</dbReference>
<dbReference type="GO" id="GO:0016209">
    <property type="term" value="F:antioxidant activity"/>
    <property type="evidence" value="ECO:0007669"/>
    <property type="project" value="InterPro"/>
</dbReference>
<dbReference type="InterPro" id="IPR036249">
    <property type="entry name" value="Thioredoxin-like_sf"/>
</dbReference>
<dbReference type="Gene3D" id="3.40.30.10">
    <property type="entry name" value="Glutaredoxin"/>
    <property type="match status" value="1"/>
</dbReference>
<dbReference type="RefSeq" id="WP_220619987.1">
    <property type="nucleotide sequence ID" value="NZ_RKLR01000010.1"/>
</dbReference>
<evidence type="ECO:0000313" key="4">
    <source>
        <dbReference type="Proteomes" id="UP001430377"/>
    </source>
</evidence>
<dbReference type="Proteomes" id="UP001430377">
    <property type="component" value="Unassembled WGS sequence"/>
</dbReference>
<proteinExistence type="predicted"/>
<dbReference type="EMBL" id="RKLR01000010">
    <property type="protein sequence ID" value="MBX0325123.1"/>
    <property type="molecule type" value="Genomic_DNA"/>
</dbReference>
<dbReference type="InterPro" id="IPR050455">
    <property type="entry name" value="Tpx_Peroxidase_subfamily"/>
</dbReference>
<dbReference type="PROSITE" id="PS51352">
    <property type="entry name" value="THIOREDOXIN_2"/>
    <property type="match status" value="1"/>
</dbReference>
<evidence type="ECO:0000259" key="2">
    <source>
        <dbReference type="PROSITE" id="PS51352"/>
    </source>
</evidence>
<comment type="caution">
    <text evidence="3">The sequence shown here is derived from an EMBL/GenBank/DDBJ whole genome shotgun (WGS) entry which is preliminary data.</text>
</comment>
<dbReference type="PANTHER" id="PTHR43110">
    <property type="entry name" value="THIOL PEROXIDASE"/>
    <property type="match status" value="1"/>
</dbReference>
<dbReference type="InterPro" id="IPR013766">
    <property type="entry name" value="Thioredoxin_domain"/>
</dbReference>
<dbReference type="AlphaFoldDB" id="A0AAW4PXR3"/>